<organism evidence="1 2">
    <name type="scientific">Treponema denticola SP33</name>
    <dbReference type="NCBI Taxonomy" id="999437"/>
    <lineage>
        <taxon>Bacteria</taxon>
        <taxon>Pseudomonadati</taxon>
        <taxon>Spirochaetota</taxon>
        <taxon>Spirochaetia</taxon>
        <taxon>Spirochaetales</taxon>
        <taxon>Treponemataceae</taxon>
        <taxon>Treponema</taxon>
    </lineage>
</organism>
<dbReference type="HOGENOM" id="CLU_1721547_0_0_12"/>
<evidence type="ECO:0000313" key="1">
    <source>
        <dbReference type="EMBL" id="EMB28832.1"/>
    </source>
</evidence>
<accession>M2BUU5</accession>
<reference evidence="1 2" key="1">
    <citation type="submission" date="2012-01" db="EMBL/GenBank/DDBJ databases">
        <title>The Genome Sequence of Treponema denticola SP33.</title>
        <authorList>
            <consortium name="The Broad Institute Genome Sequencing Platform"/>
            <person name="Earl A."/>
            <person name="Ward D."/>
            <person name="Feldgarden M."/>
            <person name="Gevers D."/>
            <person name="Blanton J.M."/>
            <person name="Fenno C.J."/>
            <person name="Baranova O.V."/>
            <person name="Mathney J."/>
            <person name="Dewhirst F.E."/>
            <person name="Izard J."/>
            <person name="Young S.K."/>
            <person name="Zeng Q."/>
            <person name="Gargeya S."/>
            <person name="Fitzgerald M."/>
            <person name="Haas B."/>
            <person name="Abouelleil A."/>
            <person name="Alvarado L."/>
            <person name="Arachchi H.M."/>
            <person name="Berlin A."/>
            <person name="Chapman S.B."/>
            <person name="Gearin G."/>
            <person name="Goldberg J."/>
            <person name="Griggs A."/>
            <person name="Gujja S."/>
            <person name="Hansen M."/>
            <person name="Heiman D."/>
            <person name="Howarth C."/>
            <person name="Larimer J."/>
            <person name="Lui A."/>
            <person name="MacDonald P.J.P."/>
            <person name="McCowen C."/>
            <person name="Montmayeur A."/>
            <person name="Murphy C."/>
            <person name="Neiman D."/>
            <person name="Pearson M."/>
            <person name="Priest M."/>
            <person name="Roberts A."/>
            <person name="Saif S."/>
            <person name="Shea T."/>
            <person name="Sisk P."/>
            <person name="Stolte C."/>
            <person name="Sykes S."/>
            <person name="Wortman J."/>
            <person name="Nusbaum C."/>
            <person name="Birren B."/>
        </authorList>
    </citation>
    <scope>NUCLEOTIDE SEQUENCE [LARGE SCALE GENOMIC DNA]</scope>
    <source>
        <strain evidence="1 2">SP33</strain>
    </source>
</reference>
<protein>
    <submittedName>
        <fullName evidence="1">Uncharacterized protein</fullName>
    </submittedName>
</protein>
<evidence type="ECO:0000313" key="2">
    <source>
        <dbReference type="Proteomes" id="UP000016183"/>
    </source>
</evidence>
<gene>
    <name evidence="1" type="ORF">HMPREF9733_00060</name>
</gene>
<comment type="caution">
    <text evidence="1">The sequence shown here is derived from an EMBL/GenBank/DDBJ whole genome shotgun (WGS) entry which is preliminary data.</text>
</comment>
<sequence length="152" mass="17008">MHICVHFSTRVFAHPSGFAKTSHIYIFTGLRAGIIKPLFLRKSGSGRGMDTPQTGQKCTSVYIFDRRVCLAANIAYVQLLPASVPVLIKDLFRVINSQWVRMGFRPAKESAQVRVRAPERGFGQRSFEAAFLRGGFPAAPIEQVFSPKNVFY</sequence>
<dbReference type="AlphaFoldDB" id="M2BUU5"/>
<dbReference type="EMBL" id="AGDZ01000002">
    <property type="protein sequence ID" value="EMB28832.1"/>
    <property type="molecule type" value="Genomic_DNA"/>
</dbReference>
<proteinExistence type="predicted"/>
<name>M2BUU5_TREDN</name>
<dbReference type="Proteomes" id="UP000016183">
    <property type="component" value="Unassembled WGS sequence"/>
</dbReference>